<dbReference type="Proteomes" id="UP000183315">
    <property type="component" value="Unassembled WGS sequence"/>
</dbReference>
<comment type="similarity">
    <text evidence="1">Belongs to the LytR/CpsA/Psr (LCP) family.</text>
</comment>
<dbReference type="EMBL" id="FNZI01000001">
    <property type="protein sequence ID" value="SEI91919.1"/>
    <property type="molecule type" value="Genomic_DNA"/>
</dbReference>
<dbReference type="NCBIfam" id="TIGR00350">
    <property type="entry name" value="lytR_cpsA_psr"/>
    <property type="match status" value="1"/>
</dbReference>
<feature type="domain" description="Cell envelope-related transcriptional attenuator" evidence="4">
    <location>
        <begin position="192"/>
        <end position="334"/>
    </location>
</feature>
<keyword evidence="3" id="KW-0472">Membrane</keyword>
<dbReference type="PANTHER" id="PTHR33392:SF6">
    <property type="entry name" value="POLYISOPRENYL-TEICHOIC ACID--PEPTIDOGLYCAN TEICHOIC ACID TRANSFERASE TAGU"/>
    <property type="match status" value="1"/>
</dbReference>
<keyword evidence="3" id="KW-1133">Transmembrane helix</keyword>
<evidence type="ECO:0000313" key="6">
    <source>
        <dbReference type="Proteomes" id="UP000183315"/>
    </source>
</evidence>
<accession>A0A1H6UI28</accession>
<dbReference type="InterPro" id="IPR004474">
    <property type="entry name" value="LytR_CpsA_psr"/>
</dbReference>
<dbReference type="AlphaFoldDB" id="A0A1H6UI28"/>
<keyword evidence="6" id="KW-1185">Reference proteome</keyword>
<keyword evidence="3" id="KW-0812">Transmembrane</keyword>
<feature type="region of interest" description="Disordered" evidence="2">
    <location>
        <begin position="1"/>
        <end position="126"/>
    </location>
</feature>
<dbReference type="Gene3D" id="3.40.630.190">
    <property type="entry name" value="LCP protein"/>
    <property type="match status" value="1"/>
</dbReference>
<dbReference type="STRING" id="1043493.SAMN05421637_0413"/>
<name>A0A1H6UI28_9MICO</name>
<evidence type="ECO:0000256" key="2">
    <source>
        <dbReference type="SAM" id="MobiDB-lite"/>
    </source>
</evidence>
<sequence>MLPVSRRLSRYPRSVTDDRDGTSGSRNGARRVPPSIPPRSGQERPGTARPSVPVRRQSVRPSEGQQYDTPPGRSHAAAAAQAPQPTRQAPPSQQRPASSTRTETAPPRRPSGQPPAAPPQKRRRKRHPVRRVLLALLAIVVTVLVVFYFWIASHINHVDALSGAPDTPGLTTLIVGSDSREGWDEDGTEGARTDTIMVLHKPESGPTALISIPRDSYVEIPGNNANKINASFAWGGPQLLVETVENLTGLTVDRYLEVGFTGVGEIVDALDGVRLCYDEDVDDKLSRLKWEAGCHVADGDTALAFARMRYSDPLGDIGRAQRQQQVVARVADEILSPATILNPFQLVPVVGAGLDAFRVDENAGPFDLVQVALAFNSGRGGDAVSGTPPIASMNYRVSGAGSTVLLDPDQLDQFWEDIAEGNLEPGTEVGGAP</sequence>
<proteinExistence type="inferred from homology"/>
<feature type="compositionally biased region" description="Low complexity" evidence="2">
    <location>
        <begin position="76"/>
        <end position="101"/>
    </location>
</feature>
<reference evidence="6" key="1">
    <citation type="submission" date="2016-10" db="EMBL/GenBank/DDBJ databases">
        <authorList>
            <person name="Varghese N."/>
        </authorList>
    </citation>
    <scope>NUCLEOTIDE SEQUENCE [LARGE SCALE GENOMIC DNA]</scope>
    <source>
        <strain evidence="6">DSM 24868</strain>
    </source>
</reference>
<evidence type="ECO:0000256" key="3">
    <source>
        <dbReference type="SAM" id="Phobius"/>
    </source>
</evidence>
<dbReference type="eggNOG" id="COG1316">
    <property type="taxonomic scope" value="Bacteria"/>
</dbReference>
<dbReference type="Pfam" id="PF03816">
    <property type="entry name" value="LytR_cpsA_psr"/>
    <property type="match status" value="1"/>
</dbReference>
<protein>
    <submittedName>
        <fullName evidence="5">Transcriptional attenuator, LytR family</fullName>
    </submittedName>
</protein>
<organism evidence="5 6">
    <name type="scientific">Demequina mangrovi</name>
    <dbReference type="NCBI Taxonomy" id="1043493"/>
    <lineage>
        <taxon>Bacteria</taxon>
        <taxon>Bacillati</taxon>
        <taxon>Actinomycetota</taxon>
        <taxon>Actinomycetes</taxon>
        <taxon>Micrococcales</taxon>
        <taxon>Demequinaceae</taxon>
        <taxon>Demequina</taxon>
    </lineage>
</organism>
<feature type="transmembrane region" description="Helical" evidence="3">
    <location>
        <begin position="132"/>
        <end position="151"/>
    </location>
</feature>
<feature type="compositionally biased region" description="Pro residues" evidence="2">
    <location>
        <begin position="107"/>
        <end position="118"/>
    </location>
</feature>
<dbReference type="InterPro" id="IPR050922">
    <property type="entry name" value="LytR/CpsA/Psr_CW_biosynth"/>
</dbReference>
<evidence type="ECO:0000256" key="1">
    <source>
        <dbReference type="ARBA" id="ARBA00006068"/>
    </source>
</evidence>
<dbReference type="PANTHER" id="PTHR33392">
    <property type="entry name" value="POLYISOPRENYL-TEICHOIC ACID--PEPTIDOGLYCAN TEICHOIC ACID TRANSFERASE TAGU"/>
    <property type="match status" value="1"/>
</dbReference>
<gene>
    <name evidence="5" type="ORF">SAMN05421637_0413</name>
</gene>
<feature type="compositionally biased region" description="Low complexity" evidence="2">
    <location>
        <begin position="49"/>
        <end position="62"/>
    </location>
</feature>
<evidence type="ECO:0000259" key="4">
    <source>
        <dbReference type="Pfam" id="PF03816"/>
    </source>
</evidence>
<evidence type="ECO:0000313" key="5">
    <source>
        <dbReference type="EMBL" id="SEI91919.1"/>
    </source>
</evidence>